<organism evidence="2 3">
    <name type="scientific">Mycobacterium colombiense</name>
    <dbReference type="NCBI Taxonomy" id="339268"/>
    <lineage>
        <taxon>Bacteria</taxon>
        <taxon>Bacillati</taxon>
        <taxon>Actinomycetota</taxon>
        <taxon>Actinomycetes</taxon>
        <taxon>Mycobacteriales</taxon>
        <taxon>Mycobacteriaceae</taxon>
        <taxon>Mycobacterium</taxon>
        <taxon>Mycobacterium avium complex (MAC)</taxon>
    </lineage>
</organism>
<evidence type="ECO:0000313" key="2">
    <source>
        <dbReference type="EMBL" id="OBI39363.1"/>
    </source>
</evidence>
<reference evidence="2 3" key="1">
    <citation type="submission" date="2016-06" db="EMBL/GenBank/DDBJ databases">
        <authorList>
            <person name="Kjaerup R.B."/>
            <person name="Dalgaard T.S."/>
            <person name="Juul-Madsen H.R."/>
        </authorList>
    </citation>
    <scope>NUCLEOTIDE SEQUENCE [LARGE SCALE GENOMIC DNA]</scope>
    <source>
        <strain evidence="2 3">E1334</strain>
    </source>
</reference>
<proteinExistence type="predicted"/>
<dbReference type="CDD" id="cd02440">
    <property type="entry name" value="AdoMet_MTases"/>
    <property type="match status" value="1"/>
</dbReference>
<evidence type="ECO:0000313" key="3">
    <source>
        <dbReference type="Proteomes" id="UP000091846"/>
    </source>
</evidence>
<accession>A0A1A2YPI9</accession>
<dbReference type="InterPro" id="IPR013217">
    <property type="entry name" value="Methyltransf_12"/>
</dbReference>
<dbReference type="RefSeq" id="WP_065029687.1">
    <property type="nucleotide sequence ID" value="NZ_LZKI01000119.1"/>
</dbReference>
<evidence type="ECO:0000259" key="1">
    <source>
        <dbReference type="Pfam" id="PF08242"/>
    </source>
</evidence>
<gene>
    <name evidence="2" type="ORF">A5708_03860</name>
</gene>
<protein>
    <recommendedName>
        <fullName evidence="1">Methyltransferase type 12 domain-containing protein</fullName>
    </recommendedName>
</protein>
<dbReference type="OrthoDB" id="649979at2"/>
<name>A0A1A2YPI9_9MYCO</name>
<dbReference type="SUPFAM" id="SSF53335">
    <property type="entry name" value="S-adenosyl-L-methionine-dependent methyltransferases"/>
    <property type="match status" value="1"/>
</dbReference>
<dbReference type="EMBL" id="LZKI01000119">
    <property type="protein sequence ID" value="OBI39363.1"/>
    <property type="molecule type" value="Genomic_DNA"/>
</dbReference>
<dbReference type="Pfam" id="PF08242">
    <property type="entry name" value="Methyltransf_12"/>
    <property type="match status" value="1"/>
</dbReference>
<comment type="caution">
    <text evidence="2">The sequence shown here is derived from an EMBL/GenBank/DDBJ whole genome shotgun (WGS) entry which is preliminary data.</text>
</comment>
<feature type="domain" description="Methyltransferase type 12" evidence="1">
    <location>
        <begin position="61"/>
        <end position="154"/>
    </location>
</feature>
<dbReference type="AlphaFoldDB" id="A0A1A2YPI9"/>
<dbReference type="Gene3D" id="3.40.50.150">
    <property type="entry name" value="Vaccinia Virus protein VP39"/>
    <property type="match status" value="1"/>
</dbReference>
<dbReference type="InterPro" id="IPR029063">
    <property type="entry name" value="SAM-dependent_MTases_sf"/>
</dbReference>
<dbReference type="Proteomes" id="UP000091846">
    <property type="component" value="Unassembled WGS sequence"/>
</dbReference>
<sequence length="408" mass="45656">MTEDPRGDGVSRQYDRWEYPPPVADLAAWSETHWDWFDPFWAHRLLWPDREYQPDLDILIAGCGTFQAALFAFKNPGATVVGIDVSQNALNHQEQLKDKHGLKNLELRLLPIEEVSALGRNFDLIVSSGVLHHLADPLAGLTALGQCLRRDGALAVMLYAKYGRIGVEMLESVFRDLKLSQDERSVQLVKEAVAVLPAEHPAHSYLKAARDLVSDGALVDTFLHSRARSYTVAECLDLVAAAGLAFQGWFHKSPYYPHDMLAPVSEFQSALNRLPDAQLWSVMERLQPANATHFFLACRPERPSEQYSIDFASPASLDYIPLLRTSCLLFGDEIHWPGGKQKLNPAQLPFVQHVDGRRTIAEIIECVAHAGNVADAHRDLLQDFGHKLFQGLWRLDFLAMALHADPTG</sequence>